<evidence type="ECO:0000313" key="3">
    <source>
        <dbReference type="Proteomes" id="UP000237000"/>
    </source>
</evidence>
<keyword evidence="1" id="KW-0732">Signal</keyword>
<accession>A0A2P5BKA0</accession>
<sequence>MIMITIFIMMFSTGKHQLLLFGERVTEMAPVAVGAAVSSQNHPADLGLVARVSDHGSELRHAMGELAVVPVRTRPSLLPFVAQLRLQHPLVVNLQLHSTLHVLLLYVLLHPTSAATTATSTITSAHPRHIHPLLHPRYTQTHPNYNI</sequence>
<evidence type="ECO:0000256" key="1">
    <source>
        <dbReference type="SAM" id="SignalP"/>
    </source>
</evidence>
<organism evidence="2 3">
    <name type="scientific">Trema orientale</name>
    <name type="common">Charcoal tree</name>
    <name type="synonym">Celtis orientalis</name>
    <dbReference type="NCBI Taxonomy" id="63057"/>
    <lineage>
        <taxon>Eukaryota</taxon>
        <taxon>Viridiplantae</taxon>
        <taxon>Streptophyta</taxon>
        <taxon>Embryophyta</taxon>
        <taxon>Tracheophyta</taxon>
        <taxon>Spermatophyta</taxon>
        <taxon>Magnoliopsida</taxon>
        <taxon>eudicotyledons</taxon>
        <taxon>Gunneridae</taxon>
        <taxon>Pentapetalae</taxon>
        <taxon>rosids</taxon>
        <taxon>fabids</taxon>
        <taxon>Rosales</taxon>
        <taxon>Cannabaceae</taxon>
        <taxon>Trema</taxon>
    </lineage>
</organism>
<proteinExistence type="predicted"/>
<dbReference type="EMBL" id="JXTC01000505">
    <property type="protein sequence ID" value="PON49215.1"/>
    <property type="molecule type" value="Genomic_DNA"/>
</dbReference>
<evidence type="ECO:0000313" key="2">
    <source>
        <dbReference type="EMBL" id="PON49215.1"/>
    </source>
</evidence>
<protein>
    <submittedName>
        <fullName evidence="2">Uncharacterized protein</fullName>
    </submittedName>
</protein>
<keyword evidence="3" id="KW-1185">Reference proteome</keyword>
<gene>
    <name evidence="2" type="ORF">TorRG33x02_318130</name>
</gene>
<dbReference type="OrthoDB" id="10405027at2759"/>
<dbReference type="Proteomes" id="UP000237000">
    <property type="component" value="Unassembled WGS sequence"/>
</dbReference>
<name>A0A2P5BKA0_TREOI</name>
<feature type="chain" id="PRO_5015162153" evidence="1">
    <location>
        <begin position="17"/>
        <end position="147"/>
    </location>
</feature>
<dbReference type="InParanoid" id="A0A2P5BKA0"/>
<dbReference type="AlphaFoldDB" id="A0A2P5BKA0"/>
<comment type="caution">
    <text evidence="2">The sequence shown here is derived from an EMBL/GenBank/DDBJ whole genome shotgun (WGS) entry which is preliminary data.</text>
</comment>
<feature type="signal peptide" evidence="1">
    <location>
        <begin position="1"/>
        <end position="16"/>
    </location>
</feature>
<reference evidence="3" key="1">
    <citation type="submission" date="2016-06" db="EMBL/GenBank/DDBJ databases">
        <title>Parallel loss of symbiosis genes in relatives of nitrogen-fixing non-legume Parasponia.</title>
        <authorList>
            <person name="Van Velzen R."/>
            <person name="Holmer R."/>
            <person name="Bu F."/>
            <person name="Rutten L."/>
            <person name="Van Zeijl A."/>
            <person name="Liu W."/>
            <person name="Santuari L."/>
            <person name="Cao Q."/>
            <person name="Sharma T."/>
            <person name="Shen D."/>
            <person name="Roswanjaya Y."/>
            <person name="Wardhani T."/>
            <person name="Kalhor M.S."/>
            <person name="Jansen J."/>
            <person name="Van den Hoogen J."/>
            <person name="Gungor B."/>
            <person name="Hartog M."/>
            <person name="Hontelez J."/>
            <person name="Verver J."/>
            <person name="Yang W.-C."/>
            <person name="Schijlen E."/>
            <person name="Repin R."/>
            <person name="Schilthuizen M."/>
            <person name="Schranz E."/>
            <person name="Heidstra R."/>
            <person name="Miyata K."/>
            <person name="Fedorova E."/>
            <person name="Kohlen W."/>
            <person name="Bisseling T."/>
            <person name="Smit S."/>
            <person name="Geurts R."/>
        </authorList>
    </citation>
    <scope>NUCLEOTIDE SEQUENCE [LARGE SCALE GENOMIC DNA]</scope>
    <source>
        <strain evidence="3">cv. RG33-2</strain>
    </source>
</reference>